<dbReference type="AlphaFoldDB" id="A0A917DIB9"/>
<name>A0A917DIB9_9MICO</name>
<reference evidence="2" key="2">
    <citation type="submission" date="2020-09" db="EMBL/GenBank/DDBJ databases">
        <authorList>
            <person name="Sun Q."/>
            <person name="Zhou Y."/>
        </authorList>
    </citation>
    <scope>NUCLEOTIDE SEQUENCE</scope>
    <source>
        <strain evidence="2">CGMCC 1.15152</strain>
    </source>
</reference>
<accession>A0A917DIB9</accession>
<reference evidence="2" key="1">
    <citation type="journal article" date="2014" name="Int. J. Syst. Evol. Microbiol.">
        <title>Complete genome sequence of Corynebacterium casei LMG S-19264T (=DSM 44701T), isolated from a smear-ripened cheese.</title>
        <authorList>
            <consortium name="US DOE Joint Genome Institute (JGI-PGF)"/>
            <person name="Walter F."/>
            <person name="Albersmeier A."/>
            <person name="Kalinowski J."/>
            <person name="Ruckert C."/>
        </authorList>
    </citation>
    <scope>NUCLEOTIDE SEQUENCE</scope>
    <source>
        <strain evidence="2">CGMCC 1.15152</strain>
    </source>
</reference>
<organism evidence="2 3">
    <name type="scientific">Microbacterium faecale</name>
    <dbReference type="NCBI Taxonomy" id="1804630"/>
    <lineage>
        <taxon>Bacteria</taxon>
        <taxon>Bacillati</taxon>
        <taxon>Actinomycetota</taxon>
        <taxon>Actinomycetes</taxon>
        <taxon>Micrococcales</taxon>
        <taxon>Microbacteriaceae</taxon>
        <taxon>Microbacterium</taxon>
    </lineage>
</organism>
<dbReference type="Proteomes" id="UP000633205">
    <property type="component" value="Unassembled WGS sequence"/>
</dbReference>
<feature type="region of interest" description="Disordered" evidence="1">
    <location>
        <begin position="22"/>
        <end position="51"/>
    </location>
</feature>
<protein>
    <submittedName>
        <fullName evidence="2">Uncharacterized protein</fullName>
    </submittedName>
</protein>
<evidence type="ECO:0000313" key="2">
    <source>
        <dbReference type="EMBL" id="GGD42860.1"/>
    </source>
</evidence>
<dbReference type="EMBL" id="BMHO01000001">
    <property type="protein sequence ID" value="GGD42860.1"/>
    <property type="molecule type" value="Genomic_DNA"/>
</dbReference>
<proteinExistence type="predicted"/>
<comment type="caution">
    <text evidence="2">The sequence shown here is derived from an EMBL/GenBank/DDBJ whole genome shotgun (WGS) entry which is preliminary data.</text>
</comment>
<sequence>MFGSAIAVPEIDIATNATPIKTTGKISRDGEPRADRGRAPADVVGDTESIA</sequence>
<keyword evidence="3" id="KW-1185">Reference proteome</keyword>
<evidence type="ECO:0000313" key="3">
    <source>
        <dbReference type="Proteomes" id="UP000633205"/>
    </source>
</evidence>
<feature type="compositionally biased region" description="Basic and acidic residues" evidence="1">
    <location>
        <begin position="26"/>
        <end position="39"/>
    </location>
</feature>
<evidence type="ECO:0000256" key="1">
    <source>
        <dbReference type="SAM" id="MobiDB-lite"/>
    </source>
</evidence>
<gene>
    <name evidence="2" type="ORF">GCM10010915_24950</name>
</gene>